<dbReference type="InterPro" id="IPR036390">
    <property type="entry name" value="WH_DNA-bd_sf"/>
</dbReference>
<proteinExistence type="predicted"/>
<reference evidence="3 4" key="1">
    <citation type="submission" date="2022-06" db="EMBL/GenBank/DDBJ databases">
        <title>Paraconexibacter antarcticus.</title>
        <authorList>
            <person name="Kim C.S."/>
        </authorList>
    </citation>
    <scope>NUCLEOTIDE SEQUENCE [LARGE SCALE GENOMIC DNA]</scope>
    <source>
        <strain evidence="3 4">02-257</strain>
    </source>
</reference>
<dbReference type="RefSeq" id="WP_254569768.1">
    <property type="nucleotide sequence ID" value="NZ_CP098502.1"/>
</dbReference>
<evidence type="ECO:0000313" key="3">
    <source>
        <dbReference type="EMBL" id="UTI63033.1"/>
    </source>
</evidence>
<dbReference type="Proteomes" id="UP001056035">
    <property type="component" value="Chromosome"/>
</dbReference>
<dbReference type="InterPro" id="IPR012318">
    <property type="entry name" value="HTH_CRP"/>
</dbReference>
<accession>A0ABY5DM69</accession>
<dbReference type="EMBL" id="CP098502">
    <property type="protein sequence ID" value="UTI63033.1"/>
    <property type="molecule type" value="Genomic_DNA"/>
</dbReference>
<dbReference type="SUPFAM" id="SSF46785">
    <property type="entry name" value="Winged helix' DNA-binding domain"/>
    <property type="match status" value="1"/>
</dbReference>
<organism evidence="3 4">
    <name type="scientific">Paraconexibacter antarcticus</name>
    <dbReference type="NCBI Taxonomy" id="2949664"/>
    <lineage>
        <taxon>Bacteria</taxon>
        <taxon>Bacillati</taxon>
        <taxon>Actinomycetota</taxon>
        <taxon>Thermoleophilia</taxon>
        <taxon>Solirubrobacterales</taxon>
        <taxon>Paraconexibacteraceae</taxon>
        <taxon>Paraconexibacter</taxon>
    </lineage>
</organism>
<name>A0ABY5DM69_9ACTN</name>
<dbReference type="PROSITE" id="PS51063">
    <property type="entry name" value="HTH_CRP_2"/>
    <property type="match status" value="1"/>
</dbReference>
<feature type="compositionally biased region" description="Low complexity" evidence="1">
    <location>
        <begin position="1"/>
        <end position="10"/>
    </location>
</feature>
<protein>
    <submittedName>
        <fullName evidence="3">Crp/Fnr family transcriptional regulator</fullName>
    </submittedName>
</protein>
<evidence type="ECO:0000313" key="4">
    <source>
        <dbReference type="Proteomes" id="UP001056035"/>
    </source>
</evidence>
<feature type="region of interest" description="Disordered" evidence="1">
    <location>
        <begin position="1"/>
        <end position="26"/>
    </location>
</feature>
<keyword evidence="4" id="KW-1185">Reference proteome</keyword>
<sequence length="271" mass="29262">MRLTPADSTAPAPPRPTRGPARRRVPGPTLVLEHLDELELDPDELEHATLACRANDVVLPRGPWTPPTDAARFRGWIGLLIVDGLLTRTVTIGDLRAQELLGPGDVIRPWDDTASAGAIGPQAGWRVLDRASVALLDPRFAATAARWPAVTGALVGMAVRRSHAQTVLHTIIRARRAEDRLLLLFWHLAERWGRVHPDGVSIPLALTHACLADLVCLRRPTVTAALVRLRDAGHLARDPQGVWHLSAHSLAGPAPAPDDNCEPLPGPAPQL</sequence>
<feature type="domain" description="HTH crp-type" evidence="2">
    <location>
        <begin position="175"/>
        <end position="248"/>
    </location>
</feature>
<evidence type="ECO:0000259" key="2">
    <source>
        <dbReference type="PROSITE" id="PS51063"/>
    </source>
</evidence>
<evidence type="ECO:0000256" key="1">
    <source>
        <dbReference type="SAM" id="MobiDB-lite"/>
    </source>
</evidence>
<dbReference type="InterPro" id="IPR036388">
    <property type="entry name" value="WH-like_DNA-bd_sf"/>
</dbReference>
<dbReference type="Pfam" id="PF13545">
    <property type="entry name" value="HTH_Crp_2"/>
    <property type="match status" value="1"/>
</dbReference>
<gene>
    <name evidence="3" type="ORF">NBH00_16905</name>
</gene>
<dbReference type="Gene3D" id="1.10.10.10">
    <property type="entry name" value="Winged helix-like DNA-binding domain superfamily/Winged helix DNA-binding domain"/>
    <property type="match status" value="1"/>
</dbReference>